<keyword evidence="4" id="KW-1185">Reference proteome</keyword>
<dbReference type="HOGENOM" id="CLU_973816_0_0_1"/>
<dbReference type="PANTHER" id="PTHR45916">
    <property type="entry name" value="STRUCTURAL MAINTENANCE OF CHROMOSOMES PROTEIN 5"/>
    <property type="match status" value="1"/>
</dbReference>
<evidence type="ECO:0000256" key="2">
    <source>
        <dbReference type="SAM" id="Coils"/>
    </source>
</evidence>
<name>L7K093_TRAHO</name>
<keyword evidence="1 2" id="KW-0175">Coiled coil</keyword>
<dbReference type="AlphaFoldDB" id="L7K093"/>
<accession>L7K093</accession>
<dbReference type="PANTHER" id="PTHR45916:SF1">
    <property type="entry name" value="STRUCTURAL MAINTENANCE OF CHROMOSOMES PROTEIN 5"/>
    <property type="match status" value="1"/>
</dbReference>
<dbReference type="InParanoid" id="L7K093"/>
<organism evidence="3 4">
    <name type="scientific">Trachipleistophora hominis</name>
    <name type="common">Microsporidian parasite</name>
    <dbReference type="NCBI Taxonomy" id="72359"/>
    <lineage>
        <taxon>Eukaryota</taxon>
        <taxon>Fungi</taxon>
        <taxon>Fungi incertae sedis</taxon>
        <taxon>Microsporidia</taxon>
        <taxon>Pleistophoridae</taxon>
        <taxon>Trachipleistophora</taxon>
    </lineage>
</organism>
<sequence>MNSKKKWLIYELEKKEYLILKANSVKIEGEIKTIQKEMSEYDNKIKSSSDSKEAKDHARKLADIKQNNVALERFAERIENYMHEKEKIKVDLKSNEKKKECALEKVDALEMERRNNIEKLEGFKLPSKPSMSVNKDFDKMEQEMMELKQELAELYKQGCKISSEVEELTRKKNLIVDIELRRLEILKNYHKDTYTAVMWLRNNKDKFRDEIIEPCILSLSLKNAKFINEIEGFLSYQALTSFICKDFRDFELLMKTLKDKMKLAINALNTISRLIRPRTQESISER</sequence>
<evidence type="ECO:0000256" key="1">
    <source>
        <dbReference type="ARBA" id="ARBA00023054"/>
    </source>
</evidence>
<dbReference type="GO" id="GO:0003697">
    <property type="term" value="F:single-stranded DNA binding"/>
    <property type="evidence" value="ECO:0007669"/>
    <property type="project" value="TreeGrafter"/>
</dbReference>
<dbReference type="OrthoDB" id="10254973at2759"/>
<dbReference type="VEuPathDB" id="MicrosporidiaDB:THOM_0195"/>
<dbReference type="STRING" id="72359.L7K093"/>
<gene>
    <name evidence="3" type="ORF">THOM_0195</name>
</gene>
<reference evidence="3 4" key="1">
    <citation type="journal article" date="2012" name="PLoS Pathog.">
        <title>The genome of the obligate intracellular parasite Trachipleistophora hominis: new insights into microsporidian genome dynamics and reductive evolution.</title>
        <authorList>
            <person name="Heinz E."/>
            <person name="Williams T.A."/>
            <person name="Nakjang S."/>
            <person name="Noel C.J."/>
            <person name="Swan D.C."/>
            <person name="Goldberg A.V."/>
            <person name="Harris S.R."/>
            <person name="Weinmaier T."/>
            <person name="Markert S."/>
            <person name="Becher D."/>
            <person name="Bernhardt J."/>
            <person name="Dagan T."/>
            <person name="Hacker C."/>
            <person name="Lucocq J.M."/>
            <person name="Schweder T."/>
            <person name="Rattei T."/>
            <person name="Hall N."/>
            <person name="Hirt R.P."/>
            <person name="Embley T.M."/>
        </authorList>
    </citation>
    <scope>NUCLEOTIDE SEQUENCE [LARGE SCALE GENOMIC DNA]</scope>
</reference>
<protein>
    <submittedName>
        <fullName evidence="3">Structural maintenance of chromosome protein SMC5/Spr18, SMC superfamily</fullName>
    </submittedName>
</protein>
<dbReference type="GO" id="GO:0000724">
    <property type="term" value="P:double-strand break repair via homologous recombination"/>
    <property type="evidence" value="ECO:0007669"/>
    <property type="project" value="TreeGrafter"/>
</dbReference>
<dbReference type="Proteomes" id="UP000011185">
    <property type="component" value="Unassembled WGS sequence"/>
</dbReference>
<dbReference type="GO" id="GO:0030915">
    <property type="term" value="C:Smc5-Smc6 complex"/>
    <property type="evidence" value="ECO:0007669"/>
    <property type="project" value="TreeGrafter"/>
</dbReference>
<dbReference type="EMBL" id="JH993813">
    <property type="protein sequence ID" value="ELQ76806.1"/>
    <property type="molecule type" value="Genomic_DNA"/>
</dbReference>
<dbReference type="GO" id="GO:0005634">
    <property type="term" value="C:nucleus"/>
    <property type="evidence" value="ECO:0007669"/>
    <property type="project" value="TreeGrafter"/>
</dbReference>
<evidence type="ECO:0000313" key="3">
    <source>
        <dbReference type="EMBL" id="ELQ76806.1"/>
    </source>
</evidence>
<feature type="coiled-coil region" evidence="2">
    <location>
        <begin position="71"/>
        <end position="157"/>
    </location>
</feature>
<proteinExistence type="predicted"/>
<evidence type="ECO:0000313" key="4">
    <source>
        <dbReference type="Proteomes" id="UP000011185"/>
    </source>
</evidence>